<dbReference type="GO" id="GO:0005868">
    <property type="term" value="C:cytoplasmic dynein complex"/>
    <property type="evidence" value="ECO:0007669"/>
    <property type="project" value="TreeGrafter"/>
</dbReference>
<comment type="similarity">
    <text evidence="1">Belongs to the dynein light chain Tctex-type family.</text>
</comment>
<dbReference type="GO" id="GO:0045505">
    <property type="term" value="F:dynein intermediate chain binding"/>
    <property type="evidence" value="ECO:0007669"/>
    <property type="project" value="TreeGrafter"/>
</dbReference>
<evidence type="ECO:0000313" key="3">
    <source>
        <dbReference type="Proteomes" id="UP000002358"/>
    </source>
</evidence>
<dbReference type="AlphaFoldDB" id="A0A7M7Q8K8"/>
<keyword evidence="3" id="KW-1185">Reference proteome</keyword>
<dbReference type="SMR" id="A0A7M7Q8K8"/>
<dbReference type="PANTHER" id="PTHR21255">
    <property type="entry name" value="T-COMPLEX-ASSOCIATED-TESTIS-EXPRESSED 1/ DYNEIN LIGHT CHAIN"/>
    <property type="match status" value="1"/>
</dbReference>
<protein>
    <submittedName>
        <fullName evidence="2">Uncharacterized protein</fullName>
    </submittedName>
</protein>
<proteinExistence type="inferred from homology"/>
<dbReference type="PANTHER" id="PTHR21255:SF7">
    <property type="entry name" value="DYNEIN LIGHT CHAIN TCTEX-TYPE PROTEIN 2B"/>
    <property type="match status" value="1"/>
</dbReference>
<dbReference type="Proteomes" id="UP000002358">
    <property type="component" value="Chromosome 3"/>
</dbReference>
<dbReference type="InParanoid" id="A0A7M7Q8K8"/>
<dbReference type="GeneID" id="100463506"/>
<dbReference type="CDD" id="cd21451">
    <property type="entry name" value="DLC-like_TCTEX1D"/>
    <property type="match status" value="1"/>
</dbReference>
<dbReference type="GO" id="GO:0007018">
    <property type="term" value="P:microtubule-based movement"/>
    <property type="evidence" value="ECO:0007669"/>
    <property type="project" value="TreeGrafter"/>
</dbReference>
<dbReference type="RefSeq" id="XP_031782075.1">
    <property type="nucleotide sequence ID" value="XM_031926215.2"/>
</dbReference>
<dbReference type="KEGG" id="nvi:100463506"/>
<reference evidence="2" key="1">
    <citation type="submission" date="2021-01" db="UniProtKB">
        <authorList>
            <consortium name="EnsemblMetazoa"/>
        </authorList>
    </citation>
    <scope>IDENTIFICATION</scope>
</reference>
<dbReference type="GO" id="GO:0005737">
    <property type="term" value="C:cytoplasm"/>
    <property type="evidence" value="ECO:0007669"/>
    <property type="project" value="TreeGrafter"/>
</dbReference>
<dbReference type="Gene3D" id="3.30.1140.40">
    <property type="entry name" value="Tctex-1"/>
    <property type="match status" value="1"/>
</dbReference>
<accession>A0A7M7Q8K8</accession>
<evidence type="ECO:0000313" key="2">
    <source>
        <dbReference type="EnsemblMetazoa" id="XP_031782075"/>
    </source>
</evidence>
<dbReference type="OrthoDB" id="10248487at2759"/>
<dbReference type="EnsemblMetazoa" id="XM_031926215">
    <property type="protein sequence ID" value="XP_031782075"/>
    <property type="gene ID" value="LOC100463506"/>
</dbReference>
<dbReference type="Pfam" id="PF03645">
    <property type="entry name" value="Tctex-1"/>
    <property type="match status" value="1"/>
</dbReference>
<sequence length="138" mass="16197">MPTHIEVVDRPSSEIDQTQIAKYQNSYRLESRNVFKLETVDKLVETIMNENLENFTYEPKEAVKICTETASEIQRKIRVLNFDRYKIGVTVSIVEKASQSMDSSMGFLWDKDRDNYTTYTLEGHTYYAICCVYAVYYE</sequence>
<organism evidence="2 3">
    <name type="scientific">Nasonia vitripennis</name>
    <name type="common">Parasitic wasp</name>
    <dbReference type="NCBI Taxonomy" id="7425"/>
    <lineage>
        <taxon>Eukaryota</taxon>
        <taxon>Metazoa</taxon>
        <taxon>Ecdysozoa</taxon>
        <taxon>Arthropoda</taxon>
        <taxon>Hexapoda</taxon>
        <taxon>Insecta</taxon>
        <taxon>Pterygota</taxon>
        <taxon>Neoptera</taxon>
        <taxon>Endopterygota</taxon>
        <taxon>Hymenoptera</taxon>
        <taxon>Apocrita</taxon>
        <taxon>Proctotrupomorpha</taxon>
        <taxon>Chalcidoidea</taxon>
        <taxon>Pteromalidae</taxon>
        <taxon>Pteromalinae</taxon>
        <taxon>Nasonia</taxon>
    </lineage>
</organism>
<dbReference type="InterPro" id="IPR005334">
    <property type="entry name" value="Tctex-1-like"/>
</dbReference>
<evidence type="ECO:0000256" key="1">
    <source>
        <dbReference type="ARBA" id="ARBA00005361"/>
    </source>
</evidence>
<name>A0A7M7Q8K8_NASVI</name>
<dbReference type="InterPro" id="IPR038586">
    <property type="entry name" value="Tctex-1-like_sf"/>
</dbReference>
<dbReference type="OMA" id="KYSLHMA"/>